<dbReference type="CDD" id="cd09279">
    <property type="entry name" value="RNase_HI_like"/>
    <property type="match status" value="1"/>
</dbReference>
<dbReference type="AlphaFoldDB" id="A0A927IYK9"/>
<dbReference type="CDD" id="cd07040">
    <property type="entry name" value="HP"/>
    <property type="match status" value="1"/>
</dbReference>
<keyword evidence="3" id="KW-0695">RNA-directed DNA polymerase</keyword>
<feature type="compositionally biased region" description="Gly residues" evidence="1">
    <location>
        <begin position="18"/>
        <end position="27"/>
    </location>
</feature>
<name>A0A927IYK9_9MICO</name>
<dbReference type="GO" id="GO:0003676">
    <property type="term" value="F:nucleic acid binding"/>
    <property type="evidence" value="ECO:0007669"/>
    <property type="project" value="InterPro"/>
</dbReference>
<reference evidence="3" key="2">
    <citation type="submission" date="2020-09" db="EMBL/GenBank/DDBJ databases">
        <authorList>
            <person name="Yu Y."/>
        </authorList>
    </citation>
    <scope>NUCLEOTIDE SEQUENCE</scope>
    <source>
        <strain evidence="3">KCTC 49039</strain>
    </source>
</reference>
<evidence type="ECO:0000313" key="3">
    <source>
        <dbReference type="EMBL" id="MBD8077513.1"/>
    </source>
</evidence>
<feature type="domain" description="RNase H type-1" evidence="2">
    <location>
        <begin position="7"/>
        <end position="143"/>
    </location>
</feature>
<feature type="region of interest" description="Disordered" evidence="1">
    <location>
        <begin position="146"/>
        <end position="181"/>
    </location>
</feature>
<accession>A0A927IYK9</accession>
<dbReference type="InterPro" id="IPR002156">
    <property type="entry name" value="RNaseH_domain"/>
</dbReference>
<evidence type="ECO:0000256" key="1">
    <source>
        <dbReference type="SAM" id="MobiDB-lite"/>
    </source>
</evidence>
<dbReference type="SUPFAM" id="SSF53254">
    <property type="entry name" value="Phosphoglycerate mutase-like"/>
    <property type="match status" value="1"/>
</dbReference>
<dbReference type="Proteomes" id="UP000610846">
    <property type="component" value="Unassembled WGS sequence"/>
</dbReference>
<keyword evidence="3" id="KW-0548">Nucleotidyltransferase</keyword>
<dbReference type="InterPro" id="IPR029033">
    <property type="entry name" value="His_PPase_superfam"/>
</dbReference>
<protein>
    <submittedName>
        <fullName evidence="3">Reverse transcriptase-like protein</fullName>
    </submittedName>
</protein>
<keyword evidence="3" id="KW-0808">Transferase</keyword>
<dbReference type="GO" id="GO:0003964">
    <property type="term" value="F:RNA-directed DNA polymerase activity"/>
    <property type="evidence" value="ECO:0007669"/>
    <property type="project" value="UniProtKB-KW"/>
</dbReference>
<dbReference type="InterPro" id="IPR012337">
    <property type="entry name" value="RNaseH-like_sf"/>
</dbReference>
<gene>
    <name evidence="3" type="ORF">IF651_00350</name>
</gene>
<evidence type="ECO:0000313" key="4">
    <source>
        <dbReference type="Proteomes" id="UP000610846"/>
    </source>
</evidence>
<dbReference type="SUPFAM" id="SSF53098">
    <property type="entry name" value="Ribonuclease H-like"/>
    <property type="match status" value="1"/>
</dbReference>
<proteinExistence type="predicted"/>
<sequence>MSRDDATTRDLVVEAEGGSRGDPGPAGYGALVRDGATGEVLAERAMFLGATTDDVAGYAGLVAGLRAAARIDPDARVTVRTRSRLVVEQMSGRRQIERDDVRRLAAEAAAVLPPEQVTYEWVPRAQNADADRLATRATDTEGRFVRDHPRAAPSGAEPLVGTDEAGPSASGGRTVGDDARPGAAPALTVVLVRSAQTPAGAVAGSGRSTGPGESLTARGRTQAARAADLVFRLGRSAWADLTRPSVLVAAPTARSQETALAVGRRLGLSVTTDERLGPSSPDGGEEVRAVLEDLVRTHLVDAPTGSTGPADRGAVVVADAVQVRAAIGVAVQAAPARWSLLRVPPGSVSILRLWGDGTTELVAAGVPGDL</sequence>
<dbReference type="GO" id="GO:0004523">
    <property type="term" value="F:RNA-DNA hybrid ribonuclease activity"/>
    <property type="evidence" value="ECO:0007669"/>
    <property type="project" value="InterPro"/>
</dbReference>
<organism evidence="3 4">
    <name type="scientific">Cellulosimicrobium arenosum</name>
    <dbReference type="NCBI Taxonomy" id="2708133"/>
    <lineage>
        <taxon>Bacteria</taxon>
        <taxon>Bacillati</taxon>
        <taxon>Actinomycetota</taxon>
        <taxon>Actinomycetes</taxon>
        <taxon>Micrococcales</taxon>
        <taxon>Promicromonosporaceae</taxon>
        <taxon>Cellulosimicrobium</taxon>
    </lineage>
</organism>
<feature type="region of interest" description="Disordered" evidence="1">
    <location>
        <begin position="199"/>
        <end position="219"/>
    </location>
</feature>
<feature type="region of interest" description="Disordered" evidence="1">
    <location>
        <begin position="1"/>
        <end position="27"/>
    </location>
</feature>
<keyword evidence="4" id="KW-1185">Reference proteome</keyword>
<comment type="caution">
    <text evidence="3">The sequence shown here is derived from an EMBL/GenBank/DDBJ whole genome shotgun (WGS) entry which is preliminary data.</text>
</comment>
<dbReference type="Pfam" id="PF00300">
    <property type="entry name" value="His_Phos_1"/>
    <property type="match status" value="1"/>
</dbReference>
<dbReference type="RefSeq" id="WP_191827107.1">
    <property type="nucleotide sequence ID" value="NZ_JACYHB010000001.1"/>
</dbReference>
<reference evidence="3" key="1">
    <citation type="journal article" date="2018" name="Curr. Microbiol.">
        <title>Cellulosimicrobium arenosum sp. nov., Isolated from Marine Sediment Sand.</title>
        <authorList>
            <person name="Oh M."/>
            <person name="Kim J.H."/>
            <person name="Yoon J.H."/>
            <person name="Schumann P."/>
            <person name="Kim W."/>
        </authorList>
    </citation>
    <scope>NUCLEOTIDE SEQUENCE</scope>
    <source>
        <strain evidence="3">KCTC 49039</strain>
    </source>
</reference>
<evidence type="ECO:0000259" key="2">
    <source>
        <dbReference type="PROSITE" id="PS50879"/>
    </source>
</evidence>
<dbReference type="InterPro" id="IPR013078">
    <property type="entry name" value="His_Pase_superF_clade-1"/>
</dbReference>
<dbReference type="EMBL" id="JACYHB010000001">
    <property type="protein sequence ID" value="MBD8077513.1"/>
    <property type="molecule type" value="Genomic_DNA"/>
</dbReference>
<dbReference type="Gene3D" id="3.30.420.10">
    <property type="entry name" value="Ribonuclease H-like superfamily/Ribonuclease H"/>
    <property type="match status" value="1"/>
</dbReference>
<dbReference type="InterPro" id="IPR036397">
    <property type="entry name" value="RNaseH_sf"/>
</dbReference>
<dbReference type="Gene3D" id="3.40.50.1240">
    <property type="entry name" value="Phosphoglycerate mutase-like"/>
    <property type="match status" value="1"/>
</dbReference>
<dbReference type="Pfam" id="PF13456">
    <property type="entry name" value="RVT_3"/>
    <property type="match status" value="1"/>
</dbReference>
<dbReference type="PROSITE" id="PS50879">
    <property type="entry name" value="RNASE_H_1"/>
    <property type="match status" value="1"/>
</dbReference>
<feature type="compositionally biased region" description="Basic and acidic residues" evidence="1">
    <location>
        <begin position="1"/>
        <end position="12"/>
    </location>
</feature>